<evidence type="ECO:0000256" key="2">
    <source>
        <dbReference type="ARBA" id="ARBA00022598"/>
    </source>
</evidence>
<comment type="similarity">
    <text evidence="1">Belongs to the ATP-dependent AMP-binding enzyme family.</text>
</comment>
<dbReference type="PANTHER" id="PTHR24096:SF149">
    <property type="entry name" value="AMP-BINDING DOMAIN-CONTAINING PROTEIN-RELATED"/>
    <property type="match status" value="1"/>
</dbReference>
<accession>A0A2J6S7X6</accession>
<organism evidence="5 6">
    <name type="scientific">Hyaloscypha variabilis (strain UAMH 11265 / GT02V1 / F)</name>
    <name type="common">Meliniomyces variabilis</name>
    <dbReference type="NCBI Taxonomy" id="1149755"/>
    <lineage>
        <taxon>Eukaryota</taxon>
        <taxon>Fungi</taxon>
        <taxon>Dikarya</taxon>
        <taxon>Ascomycota</taxon>
        <taxon>Pezizomycotina</taxon>
        <taxon>Leotiomycetes</taxon>
        <taxon>Helotiales</taxon>
        <taxon>Hyaloscyphaceae</taxon>
        <taxon>Hyaloscypha</taxon>
        <taxon>Hyaloscypha variabilis</taxon>
    </lineage>
</organism>
<dbReference type="Pfam" id="PF00501">
    <property type="entry name" value="AMP-binding"/>
    <property type="match status" value="1"/>
</dbReference>
<dbReference type="InterPro" id="IPR000873">
    <property type="entry name" value="AMP-dep_synth/lig_dom"/>
</dbReference>
<evidence type="ECO:0000313" key="5">
    <source>
        <dbReference type="EMBL" id="PMD46872.1"/>
    </source>
</evidence>
<dbReference type="EMBL" id="KZ613939">
    <property type="protein sequence ID" value="PMD46872.1"/>
    <property type="molecule type" value="Genomic_DNA"/>
</dbReference>
<gene>
    <name evidence="5" type="ORF">L207DRAFT_551773</name>
</gene>
<name>A0A2J6S7X6_HYAVF</name>
<dbReference type="InterPro" id="IPR025110">
    <property type="entry name" value="AMP-bd_C"/>
</dbReference>
<feature type="domain" description="AMP-binding enzyme C-terminal" evidence="4">
    <location>
        <begin position="461"/>
        <end position="540"/>
    </location>
</feature>
<dbReference type="Gene3D" id="3.30.300.30">
    <property type="match status" value="1"/>
</dbReference>
<evidence type="ECO:0000259" key="3">
    <source>
        <dbReference type="Pfam" id="PF00501"/>
    </source>
</evidence>
<dbReference type="InterPro" id="IPR020845">
    <property type="entry name" value="AMP-binding_CS"/>
</dbReference>
<feature type="domain" description="AMP-dependent synthetase/ligase" evidence="3">
    <location>
        <begin position="57"/>
        <end position="409"/>
    </location>
</feature>
<dbReference type="Pfam" id="PF13193">
    <property type="entry name" value="AMP-binding_C"/>
    <property type="match status" value="1"/>
</dbReference>
<evidence type="ECO:0000313" key="6">
    <source>
        <dbReference type="Proteomes" id="UP000235786"/>
    </source>
</evidence>
<keyword evidence="2 5" id="KW-0436">Ligase</keyword>
<dbReference type="OrthoDB" id="6509636at2759"/>
<dbReference type="GO" id="GO:0016405">
    <property type="term" value="F:CoA-ligase activity"/>
    <property type="evidence" value="ECO:0007669"/>
    <property type="project" value="TreeGrafter"/>
</dbReference>
<dbReference type="InterPro" id="IPR045851">
    <property type="entry name" value="AMP-bd_C_sf"/>
</dbReference>
<evidence type="ECO:0000256" key="1">
    <source>
        <dbReference type="ARBA" id="ARBA00006432"/>
    </source>
</evidence>
<dbReference type="AlphaFoldDB" id="A0A2J6S7X6"/>
<proteinExistence type="inferred from homology"/>
<dbReference type="InterPro" id="IPR042099">
    <property type="entry name" value="ANL_N_sf"/>
</dbReference>
<sequence length="563" mass="62051">MISPGLAIRLNEERRDGLGIIAGSPEGVPGGRYTMDVLPEKETLWSWLFESDHWKSRRNEQRKSFRDGETGEVISYEDMKGLSTCLSTAFVRRFFLRPGDHVTILCENSVWYPVAMFAGLRIGVIVSAAAPTYLVDEMVHAMESTRPKLLVVDSASYKEAIRATKKLGLRETNIICTESVGGLPSIPDLITEIMNSGAKQVARWELSKAQTSQNTCALICFSSGTTGLPKAVMISNANLIAQSCQVIPMPSSESSRYSTLIIVTGLLQIMIVPIFLNQDVVIIRKFELRKMLAIVTRHQCEELWLVPPILIRLVNDPIVKKFDSSKVKQFNTGAAPLSPQVIEKLSQQFPASVIKQHWGMTESTSCITATPVSLLHNRNAHTVGTIVSNTTIKIVSPETARGPQIFMGYLGNDEATRQAIDKEGYLHTGDLGSIDANGLVTIHDRIKELIKVKGVGVAPAELEDILLGNDLVKDVAIVGIRDSYLGEVPKAFVVLRPGVPRDTSTADELMQYVKSKASRAKWIEGGVEFLDEIPKSASGKILRRVLRDRVKRSDTTLTRASRL</sequence>
<dbReference type="Proteomes" id="UP000235786">
    <property type="component" value="Unassembled WGS sequence"/>
</dbReference>
<protein>
    <submittedName>
        <fullName evidence="5">4-coumarate-CoA ligase 2</fullName>
    </submittedName>
</protein>
<keyword evidence="6" id="KW-1185">Reference proteome</keyword>
<evidence type="ECO:0000259" key="4">
    <source>
        <dbReference type="Pfam" id="PF13193"/>
    </source>
</evidence>
<reference evidence="5 6" key="1">
    <citation type="submission" date="2016-04" db="EMBL/GenBank/DDBJ databases">
        <title>A degradative enzymes factory behind the ericoid mycorrhizal symbiosis.</title>
        <authorList>
            <consortium name="DOE Joint Genome Institute"/>
            <person name="Martino E."/>
            <person name="Morin E."/>
            <person name="Grelet G."/>
            <person name="Kuo A."/>
            <person name="Kohler A."/>
            <person name="Daghino S."/>
            <person name="Barry K."/>
            <person name="Choi C."/>
            <person name="Cichocki N."/>
            <person name="Clum A."/>
            <person name="Copeland A."/>
            <person name="Hainaut M."/>
            <person name="Haridas S."/>
            <person name="Labutti K."/>
            <person name="Lindquist E."/>
            <person name="Lipzen A."/>
            <person name="Khouja H.-R."/>
            <person name="Murat C."/>
            <person name="Ohm R."/>
            <person name="Olson A."/>
            <person name="Spatafora J."/>
            <person name="Veneault-Fourrey C."/>
            <person name="Henrissat B."/>
            <person name="Grigoriev I."/>
            <person name="Martin F."/>
            <person name="Perotto S."/>
        </authorList>
    </citation>
    <scope>NUCLEOTIDE SEQUENCE [LARGE SCALE GENOMIC DNA]</scope>
    <source>
        <strain evidence="5 6">F</strain>
    </source>
</reference>
<dbReference type="PROSITE" id="PS00455">
    <property type="entry name" value="AMP_BINDING"/>
    <property type="match status" value="1"/>
</dbReference>
<dbReference type="PANTHER" id="PTHR24096">
    <property type="entry name" value="LONG-CHAIN-FATTY-ACID--COA LIGASE"/>
    <property type="match status" value="1"/>
</dbReference>
<dbReference type="Gene3D" id="3.40.50.12780">
    <property type="entry name" value="N-terminal domain of ligase-like"/>
    <property type="match status" value="1"/>
</dbReference>
<dbReference type="STRING" id="1149755.A0A2J6S7X6"/>
<dbReference type="SUPFAM" id="SSF56801">
    <property type="entry name" value="Acetyl-CoA synthetase-like"/>
    <property type="match status" value="1"/>
</dbReference>